<dbReference type="AlphaFoldDB" id="A0A453S4C3"/>
<dbReference type="EnsemblPlants" id="AET7Gv20809200.29">
    <property type="protein sequence ID" value="AET7Gv20809200.29"/>
    <property type="gene ID" value="AET7Gv20809200"/>
</dbReference>
<dbReference type="Proteomes" id="UP000015105">
    <property type="component" value="Chromosome 7D"/>
</dbReference>
<protein>
    <submittedName>
        <fullName evidence="1">Uncharacterized protein</fullName>
    </submittedName>
</protein>
<reference evidence="1" key="5">
    <citation type="journal article" date="2021" name="G3 (Bethesda)">
        <title>Aegilops tauschii genome assembly Aet v5.0 features greater sequence contiguity and improved annotation.</title>
        <authorList>
            <person name="Wang L."/>
            <person name="Zhu T."/>
            <person name="Rodriguez J.C."/>
            <person name="Deal K.R."/>
            <person name="Dubcovsky J."/>
            <person name="McGuire P.E."/>
            <person name="Lux T."/>
            <person name="Spannagl M."/>
            <person name="Mayer K.F.X."/>
            <person name="Baldrich P."/>
            <person name="Meyers B.C."/>
            <person name="Huo N."/>
            <person name="Gu Y.Q."/>
            <person name="Zhou H."/>
            <person name="Devos K.M."/>
            <person name="Bennetzen J.L."/>
            <person name="Unver T."/>
            <person name="Budak H."/>
            <person name="Gulick P.J."/>
            <person name="Galiba G."/>
            <person name="Kalapos B."/>
            <person name="Nelson D.R."/>
            <person name="Li P."/>
            <person name="You F.M."/>
            <person name="Luo M.C."/>
            <person name="Dvorak J."/>
        </authorList>
    </citation>
    <scope>NUCLEOTIDE SEQUENCE [LARGE SCALE GENOMIC DNA]</scope>
    <source>
        <strain evidence="1">cv. AL8/78</strain>
    </source>
</reference>
<reference evidence="1" key="3">
    <citation type="journal article" date="2017" name="Nature">
        <title>Genome sequence of the progenitor of the wheat D genome Aegilops tauschii.</title>
        <authorList>
            <person name="Luo M.C."/>
            <person name="Gu Y.Q."/>
            <person name="Puiu D."/>
            <person name="Wang H."/>
            <person name="Twardziok S.O."/>
            <person name="Deal K.R."/>
            <person name="Huo N."/>
            <person name="Zhu T."/>
            <person name="Wang L."/>
            <person name="Wang Y."/>
            <person name="McGuire P.E."/>
            <person name="Liu S."/>
            <person name="Long H."/>
            <person name="Ramasamy R.K."/>
            <person name="Rodriguez J.C."/>
            <person name="Van S.L."/>
            <person name="Yuan L."/>
            <person name="Wang Z."/>
            <person name="Xia Z."/>
            <person name="Xiao L."/>
            <person name="Anderson O.D."/>
            <person name="Ouyang S."/>
            <person name="Liang Y."/>
            <person name="Zimin A.V."/>
            <person name="Pertea G."/>
            <person name="Qi P."/>
            <person name="Bennetzen J.L."/>
            <person name="Dai X."/>
            <person name="Dawson M.W."/>
            <person name="Muller H.G."/>
            <person name="Kugler K."/>
            <person name="Rivarola-Duarte L."/>
            <person name="Spannagl M."/>
            <person name="Mayer K.F.X."/>
            <person name="Lu F.H."/>
            <person name="Bevan M.W."/>
            <person name="Leroy P."/>
            <person name="Li P."/>
            <person name="You F.M."/>
            <person name="Sun Q."/>
            <person name="Liu Z."/>
            <person name="Lyons E."/>
            <person name="Wicker T."/>
            <person name="Salzberg S.L."/>
            <person name="Devos K.M."/>
            <person name="Dvorak J."/>
        </authorList>
    </citation>
    <scope>NUCLEOTIDE SEQUENCE [LARGE SCALE GENOMIC DNA]</scope>
    <source>
        <strain evidence="1">cv. AL8/78</strain>
    </source>
</reference>
<name>A0A453S4C3_AEGTS</name>
<reference evidence="2" key="2">
    <citation type="journal article" date="2017" name="Nat. Plants">
        <title>The Aegilops tauschii genome reveals multiple impacts of transposons.</title>
        <authorList>
            <person name="Zhao G."/>
            <person name="Zou C."/>
            <person name="Li K."/>
            <person name="Wang K."/>
            <person name="Li T."/>
            <person name="Gao L."/>
            <person name="Zhang X."/>
            <person name="Wang H."/>
            <person name="Yang Z."/>
            <person name="Liu X."/>
            <person name="Jiang W."/>
            <person name="Mao L."/>
            <person name="Kong X."/>
            <person name="Jiao Y."/>
            <person name="Jia J."/>
        </authorList>
    </citation>
    <scope>NUCLEOTIDE SEQUENCE [LARGE SCALE GENOMIC DNA]</scope>
    <source>
        <strain evidence="2">cv. AL8/78</strain>
    </source>
</reference>
<accession>A0A453S4C3</accession>
<sequence>MEATRAAHEDLERLDRLVVRELQRDPANARDRLFQSHRVHHMLDLVISTSDKLVEIYEDKDGARKDEISTHLTAPVQSDIFPKYYERLKEVHNQSVSSLTLPSNHLGTPWNQNNSKWQDASQAVNAVVCSCTA</sequence>
<dbReference type="Gramene" id="AET7Gv20809200.29">
    <property type="protein sequence ID" value="AET7Gv20809200.29"/>
    <property type="gene ID" value="AET7Gv20809200"/>
</dbReference>
<reference evidence="2" key="1">
    <citation type="journal article" date="2014" name="Science">
        <title>Ancient hybridizations among the ancestral genomes of bread wheat.</title>
        <authorList>
            <consortium name="International Wheat Genome Sequencing Consortium,"/>
            <person name="Marcussen T."/>
            <person name="Sandve S.R."/>
            <person name="Heier L."/>
            <person name="Spannagl M."/>
            <person name="Pfeifer M."/>
            <person name="Jakobsen K.S."/>
            <person name="Wulff B.B."/>
            <person name="Steuernagel B."/>
            <person name="Mayer K.F."/>
            <person name="Olsen O.A."/>
        </authorList>
    </citation>
    <scope>NUCLEOTIDE SEQUENCE [LARGE SCALE GENOMIC DNA]</scope>
    <source>
        <strain evidence="2">cv. AL8/78</strain>
    </source>
</reference>
<keyword evidence="2" id="KW-1185">Reference proteome</keyword>
<organism evidence="1 2">
    <name type="scientific">Aegilops tauschii subsp. strangulata</name>
    <name type="common">Goatgrass</name>
    <dbReference type="NCBI Taxonomy" id="200361"/>
    <lineage>
        <taxon>Eukaryota</taxon>
        <taxon>Viridiplantae</taxon>
        <taxon>Streptophyta</taxon>
        <taxon>Embryophyta</taxon>
        <taxon>Tracheophyta</taxon>
        <taxon>Spermatophyta</taxon>
        <taxon>Magnoliopsida</taxon>
        <taxon>Liliopsida</taxon>
        <taxon>Poales</taxon>
        <taxon>Poaceae</taxon>
        <taxon>BOP clade</taxon>
        <taxon>Pooideae</taxon>
        <taxon>Triticodae</taxon>
        <taxon>Triticeae</taxon>
        <taxon>Triticinae</taxon>
        <taxon>Aegilops</taxon>
    </lineage>
</organism>
<evidence type="ECO:0000313" key="2">
    <source>
        <dbReference type="Proteomes" id="UP000015105"/>
    </source>
</evidence>
<reference evidence="1" key="4">
    <citation type="submission" date="2019-03" db="UniProtKB">
        <authorList>
            <consortium name="EnsemblPlants"/>
        </authorList>
    </citation>
    <scope>IDENTIFICATION</scope>
</reference>
<proteinExistence type="predicted"/>
<evidence type="ECO:0000313" key="1">
    <source>
        <dbReference type="EnsemblPlants" id="AET7Gv20809200.29"/>
    </source>
</evidence>